<dbReference type="InterPro" id="IPR016024">
    <property type="entry name" value="ARM-type_fold"/>
</dbReference>
<dbReference type="GO" id="GO:0030234">
    <property type="term" value="F:enzyme regulator activity"/>
    <property type="evidence" value="ECO:0007669"/>
    <property type="project" value="UniProtKB-UniRule"/>
</dbReference>
<evidence type="ECO:0000256" key="3">
    <source>
        <dbReference type="ARBA" id="ARBA00015684"/>
    </source>
</evidence>
<dbReference type="PIRSF" id="PIRSF015947">
    <property type="entry name" value="26S_Psome_Rpn2"/>
    <property type="match status" value="1"/>
</dbReference>
<dbReference type="Pfam" id="PF18004">
    <property type="entry name" value="RPN2_C"/>
    <property type="match status" value="1"/>
</dbReference>
<comment type="similarity">
    <text evidence="2 6">Belongs to the proteasome subunit S1 family.</text>
</comment>
<protein>
    <recommendedName>
        <fullName evidence="3 6">26S proteasome regulatory subunit RPN2</fullName>
    </recommendedName>
</protein>
<feature type="region of interest" description="Disordered" evidence="7">
    <location>
        <begin position="991"/>
        <end position="1049"/>
    </location>
</feature>
<dbReference type="Pfam" id="PF01851">
    <property type="entry name" value="PC_rep"/>
    <property type="match status" value="3"/>
</dbReference>
<dbReference type="AlphaFoldDB" id="A0A4S2N8E7"/>
<feature type="domain" description="26S proteasome non-ATPase regulatory subunit 1/RPN2 N-terminal" evidence="9">
    <location>
        <begin position="5"/>
        <end position="361"/>
    </location>
</feature>
<dbReference type="InterPro" id="IPR002015">
    <property type="entry name" value="Proteasome/cyclosome_rpt"/>
</dbReference>
<feature type="compositionally biased region" description="Basic and acidic residues" evidence="7">
    <location>
        <begin position="896"/>
        <end position="935"/>
    </location>
</feature>
<evidence type="ECO:0000256" key="1">
    <source>
        <dbReference type="ARBA" id="ARBA00002187"/>
    </source>
</evidence>
<organism evidence="10 11">
    <name type="scientific">Ascodesmis nigricans</name>
    <dbReference type="NCBI Taxonomy" id="341454"/>
    <lineage>
        <taxon>Eukaryota</taxon>
        <taxon>Fungi</taxon>
        <taxon>Dikarya</taxon>
        <taxon>Ascomycota</taxon>
        <taxon>Pezizomycotina</taxon>
        <taxon>Pezizomycetes</taxon>
        <taxon>Pezizales</taxon>
        <taxon>Ascodesmidaceae</taxon>
        <taxon>Ascodesmis</taxon>
    </lineage>
</organism>
<dbReference type="SUPFAM" id="SSF48371">
    <property type="entry name" value="ARM repeat"/>
    <property type="match status" value="2"/>
</dbReference>
<evidence type="ECO:0000259" key="9">
    <source>
        <dbReference type="Pfam" id="PF21505"/>
    </source>
</evidence>
<dbReference type="GO" id="GO:0043161">
    <property type="term" value="P:proteasome-mediated ubiquitin-dependent protein catabolic process"/>
    <property type="evidence" value="ECO:0007669"/>
    <property type="project" value="TreeGrafter"/>
</dbReference>
<evidence type="ECO:0000256" key="5">
    <source>
        <dbReference type="ARBA" id="ARBA00022942"/>
    </source>
</evidence>
<comment type="function">
    <text evidence="1 6">Acts as a regulatory subunit of the 26S proteasome which is involved in the ATP-dependent degradation of ubiquitinated proteins.</text>
</comment>
<dbReference type="InterPro" id="IPR040623">
    <property type="entry name" value="RPN2_C"/>
</dbReference>
<evidence type="ECO:0000256" key="2">
    <source>
        <dbReference type="ARBA" id="ARBA00006308"/>
    </source>
</evidence>
<evidence type="ECO:0000256" key="7">
    <source>
        <dbReference type="SAM" id="MobiDB-lite"/>
    </source>
</evidence>
<keyword evidence="4" id="KW-0677">Repeat</keyword>
<evidence type="ECO:0000313" key="10">
    <source>
        <dbReference type="EMBL" id="TGZ85610.1"/>
    </source>
</evidence>
<dbReference type="STRING" id="341454.A0A4S2N8E7"/>
<dbReference type="OrthoDB" id="261572at2759"/>
<feature type="region of interest" description="Disordered" evidence="7">
    <location>
        <begin position="314"/>
        <end position="333"/>
    </location>
</feature>
<feature type="compositionally biased region" description="Acidic residues" evidence="7">
    <location>
        <begin position="1028"/>
        <end position="1049"/>
    </location>
</feature>
<evidence type="ECO:0000259" key="8">
    <source>
        <dbReference type="Pfam" id="PF18004"/>
    </source>
</evidence>
<dbReference type="FunFam" id="1.25.10.10:FF:000017">
    <property type="entry name" value="26S proteasome non-ATPase regulatory subunit 1"/>
    <property type="match status" value="1"/>
</dbReference>
<accession>A0A4S2N8E7</accession>
<dbReference type="InterPro" id="IPR011989">
    <property type="entry name" value="ARM-like"/>
</dbReference>
<name>A0A4S2N8E7_9PEZI</name>
<dbReference type="Pfam" id="PF13646">
    <property type="entry name" value="HEAT_2"/>
    <property type="match status" value="1"/>
</dbReference>
<evidence type="ECO:0000256" key="6">
    <source>
        <dbReference type="PIRNR" id="PIRNR015947"/>
    </source>
</evidence>
<proteinExistence type="inferred from homology"/>
<feature type="compositionally biased region" description="Basic and acidic residues" evidence="7">
    <location>
        <begin position="862"/>
        <end position="880"/>
    </location>
</feature>
<dbReference type="PANTHER" id="PTHR10943">
    <property type="entry name" value="26S PROTEASOME NON-ATPASE REGULATORY SUBUNIT"/>
    <property type="match status" value="1"/>
</dbReference>
<gene>
    <name evidence="10" type="ORF">EX30DRAFT_314790</name>
</gene>
<dbReference type="Pfam" id="PF21505">
    <property type="entry name" value="RPN2_N"/>
    <property type="match status" value="1"/>
</dbReference>
<dbReference type="FunCoup" id="A0A4S2N8E7">
    <property type="interactions" value="1392"/>
</dbReference>
<dbReference type="InParanoid" id="A0A4S2N8E7"/>
<feature type="compositionally biased region" description="Low complexity" evidence="7">
    <location>
        <begin position="996"/>
        <end position="1022"/>
    </location>
</feature>
<keyword evidence="11" id="KW-1185">Reference proteome</keyword>
<evidence type="ECO:0000256" key="4">
    <source>
        <dbReference type="ARBA" id="ARBA00022737"/>
    </source>
</evidence>
<feature type="region of interest" description="Disordered" evidence="7">
    <location>
        <begin position="854"/>
        <end position="935"/>
    </location>
</feature>
<dbReference type="GO" id="GO:0005634">
    <property type="term" value="C:nucleus"/>
    <property type="evidence" value="ECO:0007669"/>
    <property type="project" value="TreeGrafter"/>
</dbReference>
<dbReference type="GO" id="GO:0034515">
    <property type="term" value="C:proteasome storage granule"/>
    <property type="evidence" value="ECO:0007669"/>
    <property type="project" value="TreeGrafter"/>
</dbReference>
<dbReference type="EMBL" id="ML220112">
    <property type="protein sequence ID" value="TGZ85610.1"/>
    <property type="molecule type" value="Genomic_DNA"/>
</dbReference>
<dbReference type="GO" id="GO:0008540">
    <property type="term" value="C:proteasome regulatory particle, base subcomplex"/>
    <property type="evidence" value="ECO:0007669"/>
    <property type="project" value="UniProtKB-UniRule"/>
</dbReference>
<dbReference type="InterPro" id="IPR048570">
    <property type="entry name" value="PSMD1_RPN2_N"/>
</dbReference>
<dbReference type="Gene3D" id="1.25.10.10">
    <property type="entry name" value="Leucine-rich Repeat Variant"/>
    <property type="match status" value="1"/>
</dbReference>
<dbReference type="Proteomes" id="UP000298138">
    <property type="component" value="Unassembled WGS sequence"/>
</dbReference>
<dbReference type="InterPro" id="IPR016642">
    <property type="entry name" value="26S_Psome_Rpn2"/>
</dbReference>
<dbReference type="PANTHER" id="PTHR10943:SF2">
    <property type="entry name" value="26S PROTEASOME NON-ATPASE REGULATORY SUBUNIT 1"/>
    <property type="match status" value="1"/>
</dbReference>
<reference evidence="10 11" key="1">
    <citation type="submission" date="2019-04" db="EMBL/GenBank/DDBJ databases">
        <title>Comparative genomics and transcriptomics to analyze fruiting body development in filamentous ascomycetes.</title>
        <authorList>
            <consortium name="DOE Joint Genome Institute"/>
            <person name="Lutkenhaus R."/>
            <person name="Traeger S."/>
            <person name="Breuer J."/>
            <person name="Kuo A."/>
            <person name="Lipzen A."/>
            <person name="Pangilinan J."/>
            <person name="Dilworth D."/>
            <person name="Sandor L."/>
            <person name="Poggeler S."/>
            <person name="Barry K."/>
            <person name="Grigoriev I.V."/>
            <person name="Nowrousian M."/>
        </authorList>
    </citation>
    <scope>NUCLEOTIDE SEQUENCE [LARGE SCALE GENOMIC DNA]</scope>
    <source>
        <strain evidence="10 11">CBS 389.68</strain>
    </source>
</reference>
<evidence type="ECO:0000313" key="11">
    <source>
        <dbReference type="Proteomes" id="UP000298138"/>
    </source>
</evidence>
<dbReference type="GO" id="GO:0042176">
    <property type="term" value="P:regulation of protein catabolic process"/>
    <property type="evidence" value="ECO:0007669"/>
    <property type="project" value="UniProtKB-UniRule"/>
</dbReference>
<keyword evidence="5 6" id="KW-0647">Proteasome</keyword>
<feature type="domain" description="26S proteasome regulatory subunit RPN2 C-terminal" evidence="8">
    <location>
        <begin position="804"/>
        <end position="983"/>
    </location>
</feature>
<sequence>MPGLTSASGLLGLLKEPDDQLRCYALQKLDQFVDQFWAQIADSIPDIEELYESSTFKERKLAALVASKVYYHLGEYDESMMFALGAGDLFDISAGSEYVETIVSKCIDEYISITSSNDLIEHAERTGEDSTKEQQRPIDPRLQDIVERLFRRCFQEGDYKPAIGIAIEARRLDVVEEGIRQAGQKGEKAKAPNVEGVTKSVAVELMEYVLNIAMGVVQEISLRERLLRLLVRLFLEMPSPDYFSIGKCVIHLNDTALAAKIIVDLLEQEGEKSRHIAYQIAFDLEASATQEFLQKVIEDLEKLIKERKGFSLEEEEKKDEEKEDQEDTDDKDTKYPWKNIRSILRGTKSIELHLEFLYRNNRTDMDILNKIKDSLDARNSIFHTALTFSNALMHSGTMVDTFFRENLEWLGKAVNWSKFTATAALGVIHKGNLKSGKKLLRPYLPQSSASSGSPYSQGGSLYGLGLIYANHGSDVLDYLRKEFVANQDEVVQHGGALGLGVAGMATGDSALYEELKVVLWGDSAVSGEAIGLAMGLVMLGTADSGAISDMLTYAHDTQHEKIIRGLSMGMALIMFGRAEGADELISQLLDDPDPILRYGGIMTIAMAYCGTGNNKVIKKLLHVAVSDVNDDVRRVAVMSLGFILFRKPSAVPRMVELLSESYNPHVRYGASMALGIACAGTGLDEATDLLEPMLKDPTDFVRQGALIAMAMILIQQNDQMNSKVTEIRKTFENVIGDKHEDAMAKFGAALALGIIDAGGRNVTIGLQTPTGSLNLPAIVGMAVFTQYWYWFPLTHFLTLSFTPTGLICLNDQLMAPDFKFVSNSKPSHFDYPPKIEEATSKEPEKIAQAILSTTAKAMQRAKRSEKEKKEKEAAQRKEDDLMMIDAPETTPGPSAEGDKMDIDNEKEEKEKEEKKEGEPDKKKGADRTRMDKEKVGYELQNLSRVLPAQLPYINFPQNSRWEPVKKPAIGVLIVHDHENTSEVTYMDMLSRKKSETQPAAAGAPTTPQREGAAPEIGGAAAAVQILNTEDDEGEDAPVPDPFEYETDTE</sequence>
<feature type="compositionally biased region" description="Acidic residues" evidence="7">
    <location>
        <begin position="314"/>
        <end position="330"/>
    </location>
</feature>